<name>X1QLT1_9ZZZZ</name>
<dbReference type="FunFam" id="3.40.50.1860:FF:000001">
    <property type="entry name" value="Glutamate racemase"/>
    <property type="match status" value="1"/>
</dbReference>
<sequence length="204" mass="22216">VKALVVACNTICAQAMTELKGAFNLPLIGVIAPAARTAVQVTKKKAIGIIGTEGTIKSDVYPQAIKQLDNLIDVYSQACPLFVSLVEEGLLKGEIPEKVAEMYLSELAKKPIDALILGCTHFPLLVEPISRCMKPEVTVLNPARAVASELKQILSESNLLSDEAGSYRKFFFTSQPQKAEKIIQHLNIRVDTIEEVNLQGKKPC</sequence>
<dbReference type="InterPro" id="IPR033134">
    <property type="entry name" value="Asp/Glu_racemase_AS_2"/>
</dbReference>
<dbReference type="Gene3D" id="3.40.50.1860">
    <property type="match status" value="2"/>
</dbReference>
<dbReference type="PROSITE" id="PS00924">
    <property type="entry name" value="ASP_GLU_RACEMASE_2"/>
    <property type="match status" value="1"/>
</dbReference>
<feature type="non-terminal residue" evidence="7">
    <location>
        <position position="1"/>
    </location>
</feature>
<evidence type="ECO:0000256" key="3">
    <source>
        <dbReference type="ARBA" id="ARBA00022960"/>
    </source>
</evidence>
<evidence type="ECO:0000256" key="2">
    <source>
        <dbReference type="ARBA" id="ARBA00013090"/>
    </source>
</evidence>
<proteinExistence type="predicted"/>
<dbReference type="PANTHER" id="PTHR21198:SF2">
    <property type="entry name" value="GLUTAMATE RACEMASE"/>
    <property type="match status" value="1"/>
</dbReference>
<evidence type="ECO:0000256" key="6">
    <source>
        <dbReference type="ARBA" id="ARBA00023316"/>
    </source>
</evidence>
<dbReference type="InterPro" id="IPR001920">
    <property type="entry name" value="Asp/Glu_race"/>
</dbReference>
<accession>X1QLT1</accession>
<evidence type="ECO:0000256" key="1">
    <source>
        <dbReference type="ARBA" id="ARBA00001602"/>
    </source>
</evidence>
<organism evidence="7">
    <name type="scientific">marine sediment metagenome</name>
    <dbReference type="NCBI Taxonomy" id="412755"/>
    <lineage>
        <taxon>unclassified sequences</taxon>
        <taxon>metagenomes</taxon>
        <taxon>ecological metagenomes</taxon>
    </lineage>
</organism>
<keyword evidence="3" id="KW-0133">Cell shape</keyword>
<dbReference type="NCBIfam" id="TIGR00067">
    <property type="entry name" value="glut_race"/>
    <property type="match status" value="1"/>
</dbReference>
<evidence type="ECO:0000313" key="7">
    <source>
        <dbReference type="EMBL" id="GAI44234.1"/>
    </source>
</evidence>
<dbReference type="InterPro" id="IPR015942">
    <property type="entry name" value="Asp/Glu/hydantoin_racemase"/>
</dbReference>
<dbReference type="GO" id="GO:0008360">
    <property type="term" value="P:regulation of cell shape"/>
    <property type="evidence" value="ECO:0007669"/>
    <property type="project" value="UniProtKB-KW"/>
</dbReference>
<evidence type="ECO:0000256" key="4">
    <source>
        <dbReference type="ARBA" id="ARBA00022984"/>
    </source>
</evidence>
<dbReference type="EMBL" id="BARV01030699">
    <property type="protein sequence ID" value="GAI44234.1"/>
    <property type="molecule type" value="Genomic_DNA"/>
</dbReference>
<dbReference type="Pfam" id="PF01177">
    <property type="entry name" value="Asp_Glu_race"/>
    <property type="match status" value="1"/>
</dbReference>
<keyword evidence="5" id="KW-0413">Isomerase</keyword>
<dbReference type="GO" id="GO:0071555">
    <property type="term" value="P:cell wall organization"/>
    <property type="evidence" value="ECO:0007669"/>
    <property type="project" value="UniProtKB-KW"/>
</dbReference>
<gene>
    <name evidence="7" type="ORF">S06H3_48718</name>
</gene>
<keyword evidence="4" id="KW-0573">Peptidoglycan synthesis</keyword>
<protein>
    <recommendedName>
        <fullName evidence="2">glutamate racemase</fullName>
        <ecNumber evidence="2">5.1.1.3</ecNumber>
    </recommendedName>
</protein>
<dbReference type="GO" id="GO:0009252">
    <property type="term" value="P:peptidoglycan biosynthetic process"/>
    <property type="evidence" value="ECO:0007669"/>
    <property type="project" value="UniProtKB-KW"/>
</dbReference>
<dbReference type="InterPro" id="IPR004391">
    <property type="entry name" value="Glu_race"/>
</dbReference>
<dbReference type="EC" id="5.1.1.3" evidence="2"/>
<dbReference type="PANTHER" id="PTHR21198">
    <property type="entry name" value="GLUTAMATE RACEMASE"/>
    <property type="match status" value="1"/>
</dbReference>
<dbReference type="GO" id="GO:0008881">
    <property type="term" value="F:glutamate racemase activity"/>
    <property type="evidence" value="ECO:0007669"/>
    <property type="project" value="UniProtKB-EC"/>
</dbReference>
<keyword evidence="6" id="KW-0961">Cell wall biogenesis/degradation</keyword>
<comment type="catalytic activity">
    <reaction evidence="1">
        <text>L-glutamate = D-glutamate</text>
        <dbReference type="Rhea" id="RHEA:12813"/>
        <dbReference type="ChEBI" id="CHEBI:29985"/>
        <dbReference type="ChEBI" id="CHEBI:29986"/>
        <dbReference type="EC" id="5.1.1.3"/>
    </reaction>
</comment>
<dbReference type="AlphaFoldDB" id="X1QLT1"/>
<dbReference type="SUPFAM" id="SSF53681">
    <property type="entry name" value="Aspartate/glutamate racemase"/>
    <property type="match status" value="2"/>
</dbReference>
<reference evidence="7" key="1">
    <citation type="journal article" date="2014" name="Front. Microbiol.">
        <title>High frequency of phylogenetically diverse reductive dehalogenase-homologous genes in deep subseafloor sedimentary metagenomes.</title>
        <authorList>
            <person name="Kawai M."/>
            <person name="Futagami T."/>
            <person name="Toyoda A."/>
            <person name="Takaki Y."/>
            <person name="Nishi S."/>
            <person name="Hori S."/>
            <person name="Arai W."/>
            <person name="Tsubouchi T."/>
            <person name="Morono Y."/>
            <person name="Uchiyama I."/>
            <person name="Ito T."/>
            <person name="Fujiyama A."/>
            <person name="Inagaki F."/>
            <person name="Takami H."/>
        </authorList>
    </citation>
    <scope>NUCLEOTIDE SEQUENCE</scope>
    <source>
        <strain evidence="7">Expedition CK06-06</strain>
    </source>
</reference>
<comment type="caution">
    <text evidence="7">The sequence shown here is derived from an EMBL/GenBank/DDBJ whole genome shotgun (WGS) entry which is preliminary data.</text>
</comment>
<evidence type="ECO:0000256" key="5">
    <source>
        <dbReference type="ARBA" id="ARBA00023235"/>
    </source>
</evidence>